<dbReference type="PhylomeDB" id="A0A022Q491"/>
<feature type="compositionally biased region" description="Basic and acidic residues" evidence="1">
    <location>
        <begin position="95"/>
        <end position="110"/>
    </location>
</feature>
<feature type="compositionally biased region" description="Basic residues" evidence="1">
    <location>
        <begin position="84"/>
        <end position="94"/>
    </location>
</feature>
<proteinExistence type="predicted"/>
<evidence type="ECO:0000313" key="4">
    <source>
        <dbReference type="Proteomes" id="UP000030748"/>
    </source>
</evidence>
<protein>
    <recommendedName>
        <fullName evidence="2">Brf1 TBP-binding domain-containing protein</fullName>
    </recommendedName>
</protein>
<evidence type="ECO:0000256" key="1">
    <source>
        <dbReference type="SAM" id="MobiDB-lite"/>
    </source>
</evidence>
<dbReference type="STRING" id="4155.A0A022Q491"/>
<dbReference type="Gene3D" id="1.20.5.650">
    <property type="entry name" value="Single helix bin"/>
    <property type="match status" value="1"/>
</dbReference>
<dbReference type="KEGG" id="egt:105975249"/>
<dbReference type="Proteomes" id="UP000030748">
    <property type="component" value="Unassembled WGS sequence"/>
</dbReference>
<name>A0A022Q491_ERYGU</name>
<feature type="compositionally biased region" description="Basic and acidic residues" evidence="1">
    <location>
        <begin position="148"/>
        <end position="161"/>
    </location>
</feature>
<feature type="domain" description="Brf1 TBP-binding" evidence="2">
    <location>
        <begin position="52"/>
        <end position="105"/>
    </location>
</feature>
<feature type="region of interest" description="Disordered" evidence="1">
    <location>
        <begin position="141"/>
        <end position="199"/>
    </location>
</feature>
<gene>
    <name evidence="3" type="ORF">MIMGU_mgv1a014156mg</name>
</gene>
<organism evidence="3 4">
    <name type="scientific">Erythranthe guttata</name>
    <name type="common">Yellow monkey flower</name>
    <name type="synonym">Mimulus guttatus</name>
    <dbReference type="NCBI Taxonomy" id="4155"/>
    <lineage>
        <taxon>Eukaryota</taxon>
        <taxon>Viridiplantae</taxon>
        <taxon>Streptophyta</taxon>
        <taxon>Embryophyta</taxon>
        <taxon>Tracheophyta</taxon>
        <taxon>Spermatophyta</taxon>
        <taxon>Magnoliopsida</taxon>
        <taxon>eudicotyledons</taxon>
        <taxon>Gunneridae</taxon>
        <taxon>Pentapetalae</taxon>
        <taxon>asterids</taxon>
        <taxon>lamiids</taxon>
        <taxon>Lamiales</taxon>
        <taxon>Phrymaceae</taxon>
        <taxon>Erythranthe</taxon>
    </lineage>
</organism>
<dbReference type="OrthoDB" id="1435073at2759"/>
<dbReference type="EMBL" id="KI632217">
    <property type="protein sequence ID" value="EYU22023.1"/>
    <property type="molecule type" value="Genomic_DNA"/>
</dbReference>
<feature type="region of interest" description="Disordered" evidence="1">
    <location>
        <begin position="1"/>
        <end position="57"/>
    </location>
</feature>
<dbReference type="eggNOG" id="ENOG502S8N5">
    <property type="taxonomic scope" value="Eukaryota"/>
</dbReference>
<evidence type="ECO:0000259" key="2">
    <source>
        <dbReference type="Pfam" id="PF07741"/>
    </source>
</evidence>
<reference evidence="3 4" key="1">
    <citation type="journal article" date="2013" name="Proc. Natl. Acad. Sci. U.S.A.">
        <title>Fine-scale variation in meiotic recombination in Mimulus inferred from population shotgun sequencing.</title>
        <authorList>
            <person name="Hellsten U."/>
            <person name="Wright K.M."/>
            <person name="Jenkins J."/>
            <person name="Shu S."/>
            <person name="Yuan Y."/>
            <person name="Wessler S.R."/>
            <person name="Schmutz J."/>
            <person name="Willis J.H."/>
            <person name="Rokhsar D.S."/>
        </authorList>
    </citation>
    <scope>NUCLEOTIDE SEQUENCE [LARGE SCALE GENOMIC DNA]</scope>
    <source>
        <strain evidence="4">cv. DUN x IM62</strain>
    </source>
</reference>
<dbReference type="OMA" id="IMWEAMN"/>
<dbReference type="Pfam" id="PF07741">
    <property type="entry name" value="BRF1"/>
    <property type="match status" value="1"/>
</dbReference>
<feature type="compositionally biased region" description="Acidic residues" evidence="1">
    <location>
        <begin position="170"/>
        <end position="199"/>
    </location>
</feature>
<feature type="compositionally biased region" description="Basic and acidic residues" evidence="1">
    <location>
        <begin position="7"/>
        <end position="18"/>
    </location>
</feature>
<accession>A0A022Q491</accession>
<dbReference type="AlphaFoldDB" id="A0A022Q491"/>
<keyword evidence="4" id="KW-1185">Reference proteome</keyword>
<dbReference type="InterPro" id="IPR011665">
    <property type="entry name" value="BRF1_TBP-bd_dom"/>
</dbReference>
<sequence>MAVTQKSDGDSKQPKERCQSGQSAINKDVCGMAKSYKLRRKRNRSNESDSLSDIDDAEVSGYLNTTEEFHLKKIMWEAMNRNHTQAKKQKRKPEKKKDVSVKEAAAKTTKEVEVPKRSSKINYDALKLLNDELDQEGCETAGIIPEDSYARRTEDSSDRNIGHGSNESSYYEDDQTFGGDDNETYYESEEERLDFDECW</sequence>
<feature type="region of interest" description="Disordered" evidence="1">
    <location>
        <begin position="80"/>
        <end position="110"/>
    </location>
</feature>
<evidence type="ECO:0000313" key="3">
    <source>
        <dbReference type="EMBL" id="EYU22023.1"/>
    </source>
</evidence>